<gene>
    <name evidence="1" type="ORF">LCGC14_3167900</name>
</gene>
<comment type="caution">
    <text evidence="1">The sequence shown here is derived from an EMBL/GenBank/DDBJ whole genome shotgun (WGS) entry which is preliminary data.</text>
</comment>
<organism evidence="1">
    <name type="scientific">marine sediment metagenome</name>
    <dbReference type="NCBI Taxonomy" id="412755"/>
    <lineage>
        <taxon>unclassified sequences</taxon>
        <taxon>metagenomes</taxon>
        <taxon>ecological metagenomes</taxon>
    </lineage>
</organism>
<proteinExistence type="predicted"/>
<dbReference type="AlphaFoldDB" id="A0A0F8Y6F3"/>
<reference evidence="1" key="1">
    <citation type="journal article" date="2015" name="Nature">
        <title>Complex archaea that bridge the gap between prokaryotes and eukaryotes.</title>
        <authorList>
            <person name="Spang A."/>
            <person name="Saw J.H."/>
            <person name="Jorgensen S.L."/>
            <person name="Zaremba-Niedzwiedzka K."/>
            <person name="Martijn J."/>
            <person name="Lind A.E."/>
            <person name="van Eijk R."/>
            <person name="Schleper C."/>
            <person name="Guy L."/>
            <person name="Ettema T.J."/>
        </authorList>
    </citation>
    <scope>NUCLEOTIDE SEQUENCE</scope>
</reference>
<accession>A0A0F8Y6F3</accession>
<dbReference type="EMBL" id="LAZR01070223">
    <property type="protein sequence ID" value="KKK43826.1"/>
    <property type="molecule type" value="Genomic_DNA"/>
</dbReference>
<protein>
    <submittedName>
        <fullName evidence="1">Uncharacterized protein</fullName>
    </submittedName>
</protein>
<sequence>MTDTKLTPHEVNEKLAEVLINRLNALLESDPILGETFGLLIRTRVTCSDCIRDHDTIQVDVEEGCAYVGFLEMLNGIVGAIPVGHEKAGWGYVMAIVEDDKTVSRFVNTKHWKPLPAL</sequence>
<evidence type="ECO:0000313" key="1">
    <source>
        <dbReference type="EMBL" id="KKK43826.1"/>
    </source>
</evidence>
<name>A0A0F8Y6F3_9ZZZZ</name>